<accession>X1VP52</accession>
<organism evidence="1">
    <name type="scientific">marine sediment metagenome</name>
    <dbReference type="NCBI Taxonomy" id="412755"/>
    <lineage>
        <taxon>unclassified sequences</taxon>
        <taxon>metagenomes</taxon>
        <taxon>ecological metagenomes</taxon>
    </lineage>
</organism>
<proteinExistence type="predicted"/>
<dbReference type="AlphaFoldDB" id="X1VP52"/>
<dbReference type="SUPFAM" id="SSF51412">
    <property type="entry name" value="Inosine monophosphate dehydrogenase (IMPDH)"/>
    <property type="match status" value="1"/>
</dbReference>
<reference evidence="1" key="1">
    <citation type="journal article" date="2014" name="Front. Microbiol.">
        <title>High frequency of phylogenetically diverse reductive dehalogenase-homologous genes in deep subseafloor sedimentary metagenomes.</title>
        <authorList>
            <person name="Kawai M."/>
            <person name="Futagami T."/>
            <person name="Toyoda A."/>
            <person name="Takaki Y."/>
            <person name="Nishi S."/>
            <person name="Hori S."/>
            <person name="Arai W."/>
            <person name="Tsubouchi T."/>
            <person name="Morono Y."/>
            <person name="Uchiyama I."/>
            <person name="Ito T."/>
            <person name="Fujiyama A."/>
            <person name="Inagaki F."/>
            <person name="Takami H."/>
        </authorList>
    </citation>
    <scope>NUCLEOTIDE SEQUENCE</scope>
    <source>
        <strain evidence="1">Expedition CK06-06</strain>
    </source>
</reference>
<dbReference type="PANTHER" id="PTHR32332">
    <property type="entry name" value="2-NITROPROPANE DIOXYGENASE"/>
    <property type="match status" value="1"/>
</dbReference>
<gene>
    <name evidence="1" type="ORF">S12H4_56611</name>
</gene>
<dbReference type="Gene3D" id="3.20.20.70">
    <property type="entry name" value="Aldolase class I"/>
    <property type="match status" value="1"/>
</dbReference>
<protein>
    <submittedName>
        <fullName evidence="1">Uncharacterized protein</fullName>
    </submittedName>
</protein>
<dbReference type="PANTHER" id="PTHR32332:SF20">
    <property type="entry name" value="2-NITROPROPANE DIOXYGENASE-LIKE PROTEIN"/>
    <property type="match status" value="1"/>
</dbReference>
<feature type="non-terminal residue" evidence="1">
    <location>
        <position position="1"/>
    </location>
</feature>
<name>X1VP52_9ZZZZ</name>
<evidence type="ECO:0000313" key="1">
    <source>
        <dbReference type="EMBL" id="GAJ18206.1"/>
    </source>
</evidence>
<dbReference type="EMBL" id="BARW01036478">
    <property type="protein sequence ID" value="GAJ18206.1"/>
    <property type="molecule type" value="Genomic_DNA"/>
</dbReference>
<dbReference type="InterPro" id="IPR013785">
    <property type="entry name" value="Aldolase_TIM"/>
</dbReference>
<sequence>ADTVKVPILAAGGIADSRGMVAALALGADGVYIGTRFMATHEGDAHPRVKQAVIRSQDACTVTVNKWVVVGRDLQNTFTNKYSEMMAQGASVEGLFQEPMYRALVRGDVKAGELPCGQSIGTIGNIMSAAEVIESMMEGIRSVLEQVESRISGDLA</sequence>
<dbReference type="Pfam" id="PF03060">
    <property type="entry name" value="NMO"/>
    <property type="match status" value="1"/>
</dbReference>
<comment type="caution">
    <text evidence="1">The sequence shown here is derived from an EMBL/GenBank/DDBJ whole genome shotgun (WGS) entry which is preliminary data.</text>
</comment>